<dbReference type="AlphaFoldDB" id="A0A9W9KWX7"/>
<evidence type="ECO:0000256" key="1">
    <source>
        <dbReference type="ARBA" id="ARBA00022553"/>
    </source>
</evidence>
<gene>
    <name evidence="3" type="ORF">N7476_003859</name>
</gene>
<name>A0A9W9KWX7_9EURO</name>
<dbReference type="GO" id="GO:0070941">
    <property type="term" value="P:eisosome assembly"/>
    <property type="evidence" value="ECO:0007669"/>
    <property type="project" value="TreeGrafter"/>
</dbReference>
<dbReference type="InterPro" id="IPR027267">
    <property type="entry name" value="AH/BAR_dom_sf"/>
</dbReference>
<dbReference type="Gene3D" id="1.20.1270.60">
    <property type="entry name" value="Arfaptin homology (AH) domain/BAR domain"/>
    <property type="match status" value="1"/>
</dbReference>
<reference evidence="3" key="2">
    <citation type="journal article" date="2023" name="IMA Fungus">
        <title>Comparative genomic study of the Penicillium genus elucidates a diverse pangenome and 15 lateral gene transfer events.</title>
        <authorList>
            <person name="Petersen C."/>
            <person name="Sorensen T."/>
            <person name="Nielsen M.R."/>
            <person name="Sondergaard T.E."/>
            <person name="Sorensen J.L."/>
            <person name="Fitzpatrick D.A."/>
            <person name="Frisvad J.C."/>
            <person name="Nielsen K.L."/>
        </authorList>
    </citation>
    <scope>NUCLEOTIDE SEQUENCE</scope>
    <source>
        <strain evidence="3">IBT 21472</strain>
    </source>
</reference>
<evidence type="ECO:0000313" key="4">
    <source>
        <dbReference type="Proteomes" id="UP001147746"/>
    </source>
</evidence>
<dbReference type="EMBL" id="JAPZBO010000003">
    <property type="protein sequence ID" value="KAJ5320857.1"/>
    <property type="molecule type" value="Genomic_DNA"/>
</dbReference>
<dbReference type="GO" id="GO:0036286">
    <property type="term" value="C:eisosome filament"/>
    <property type="evidence" value="ECO:0007669"/>
    <property type="project" value="TreeGrafter"/>
</dbReference>
<dbReference type="Pfam" id="PF13805">
    <property type="entry name" value="Pil1"/>
    <property type="match status" value="1"/>
</dbReference>
<evidence type="ECO:0008006" key="5">
    <source>
        <dbReference type="Google" id="ProtNLM"/>
    </source>
</evidence>
<dbReference type="GO" id="GO:0008289">
    <property type="term" value="F:lipid binding"/>
    <property type="evidence" value="ECO:0007669"/>
    <property type="project" value="TreeGrafter"/>
</dbReference>
<keyword evidence="1" id="KW-0597">Phosphoprotein</keyword>
<comment type="caution">
    <text evidence="3">The sequence shown here is derived from an EMBL/GenBank/DDBJ whole genome shotgun (WGS) entry which is preliminary data.</text>
</comment>
<dbReference type="Proteomes" id="UP001147746">
    <property type="component" value="Unassembled WGS sequence"/>
</dbReference>
<evidence type="ECO:0000256" key="2">
    <source>
        <dbReference type="SAM" id="MobiDB-lite"/>
    </source>
</evidence>
<keyword evidence="4" id="KW-1185">Reference proteome</keyword>
<dbReference type="GO" id="GO:0006897">
    <property type="term" value="P:endocytosis"/>
    <property type="evidence" value="ECO:0007669"/>
    <property type="project" value="TreeGrafter"/>
</dbReference>
<dbReference type="OrthoDB" id="5599269at2759"/>
<dbReference type="FunFam" id="1.20.1270.60:FF:000005">
    <property type="entry name" value="Sphingolipid long chain base-responsive pil1"/>
    <property type="match status" value="1"/>
</dbReference>
<evidence type="ECO:0000313" key="3">
    <source>
        <dbReference type="EMBL" id="KAJ5320857.1"/>
    </source>
</evidence>
<dbReference type="GO" id="GO:0005886">
    <property type="term" value="C:plasma membrane"/>
    <property type="evidence" value="ECO:0007669"/>
    <property type="project" value="TreeGrafter"/>
</dbReference>
<feature type="region of interest" description="Disordered" evidence="2">
    <location>
        <begin position="271"/>
        <end position="326"/>
    </location>
</feature>
<dbReference type="PANTHER" id="PTHR31962">
    <property type="entry name" value="SPHINGOLIPID LONG CHAIN BASE-RESPONSIVE PROTEIN PIL1"/>
    <property type="match status" value="1"/>
</dbReference>
<protein>
    <recommendedName>
        <fullName evidence="5">Sphingolipid long chain base-responsive protein LSP1</fullName>
    </recommendedName>
</protein>
<accession>A0A9W9KWX7</accession>
<dbReference type="InterPro" id="IPR028245">
    <property type="entry name" value="PIL1/LSP1"/>
</dbReference>
<feature type="non-terminal residue" evidence="3">
    <location>
        <position position="1"/>
    </location>
</feature>
<feature type="compositionally biased region" description="Polar residues" evidence="2">
    <location>
        <begin position="299"/>
        <end position="318"/>
    </location>
</feature>
<reference evidence="3" key="1">
    <citation type="submission" date="2022-12" db="EMBL/GenBank/DDBJ databases">
        <authorList>
            <person name="Petersen C."/>
        </authorList>
    </citation>
    <scope>NUCLEOTIDE SEQUENCE</scope>
    <source>
        <strain evidence="3">IBT 21472</strain>
    </source>
</reference>
<proteinExistence type="predicted"/>
<dbReference type="PANTHER" id="PTHR31962:SF4">
    <property type="entry name" value="PRIMARY COMPONENT OF EISOSOMES (EUROFUNG)"/>
    <property type="match status" value="1"/>
</dbReference>
<organism evidence="3 4">
    <name type="scientific">Penicillium atrosanguineum</name>
    <dbReference type="NCBI Taxonomy" id="1132637"/>
    <lineage>
        <taxon>Eukaryota</taxon>
        <taxon>Fungi</taxon>
        <taxon>Dikarya</taxon>
        <taxon>Ascomycota</taxon>
        <taxon>Pezizomycotina</taxon>
        <taxon>Eurotiomycetes</taxon>
        <taxon>Eurotiomycetidae</taxon>
        <taxon>Eurotiales</taxon>
        <taxon>Aspergillaceae</taxon>
        <taxon>Penicillium</taxon>
    </lineage>
</organism>
<sequence>TTSCTHLKARDVIIHLQVHRNRTLSIRSRKEPRHRFSVNTFRGMTGPELSRKLSRLIKSENSAIGAYEAAGRERSSIASQLSEWGESTEDDAVSDISDKLGVMMAEMGEQEDIFAQNLEDYRGTLKHVRNMESSVQPSRDQRQKVTDEIAKLKYKDPQSTRLVTLEHELVRAEAQNLVAEAQLSNTTRTKLKEAFDIHLAAVVERAEKQIILANHARRLLNYVDDTPVVPGDARKAYEHEMDARAVLEDAENDLRNWRPSVEPITSYAEQEVPVHGNGSTEHEPVINEEVETDSFVNEEASTLSSKKQLNEPQASMSEAQAVPLAS</sequence>